<dbReference type="InterPro" id="IPR050797">
    <property type="entry name" value="Carb_Metab_Trans_Reg"/>
</dbReference>
<dbReference type="PANTHER" id="PTHR31668:SF4">
    <property type="entry name" value="TRANSCRIPTIONAL ACTIVATOR PROTEIN DAL81"/>
    <property type="match status" value="1"/>
</dbReference>
<dbReference type="InterPro" id="IPR036864">
    <property type="entry name" value="Zn2-C6_fun-type_DNA-bd_sf"/>
</dbReference>
<dbReference type="InterPro" id="IPR001138">
    <property type="entry name" value="Zn2Cys6_DnaBD"/>
</dbReference>
<keyword evidence="2" id="KW-0805">Transcription regulation</keyword>
<keyword evidence="3" id="KW-0238">DNA-binding</keyword>
<keyword evidence="5" id="KW-0539">Nucleus</keyword>
<evidence type="ECO:0000256" key="3">
    <source>
        <dbReference type="ARBA" id="ARBA00023125"/>
    </source>
</evidence>
<dbReference type="PANTHER" id="PTHR31668">
    <property type="entry name" value="GLUCOSE TRANSPORT TRANSCRIPTION REGULATOR RGT1-RELATED-RELATED"/>
    <property type="match status" value="1"/>
</dbReference>
<protein>
    <submittedName>
        <fullName evidence="7">Fungal-specific transcription factor domain-containing protein</fullName>
    </submittedName>
</protein>
<evidence type="ECO:0000256" key="5">
    <source>
        <dbReference type="ARBA" id="ARBA00023242"/>
    </source>
</evidence>
<keyword evidence="4" id="KW-0804">Transcription</keyword>
<proteinExistence type="predicted"/>
<dbReference type="CDD" id="cd00067">
    <property type="entry name" value="GAL4"/>
    <property type="match status" value="1"/>
</dbReference>
<dbReference type="PROSITE" id="PS50048">
    <property type="entry name" value="ZN2_CY6_FUNGAL_2"/>
    <property type="match status" value="1"/>
</dbReference>
<dbReference type="SUPFAM" id="SSF57701">
    <property type="entry name" value="Zn2/Cys6 DNA-binding domain"/>
    <property type="match status" value="1"/>
</dbReference>
<evidence type="ECO:0000259" key="6">
    <source>
        <dbReference type="PROSITE" id="PS50048"/>
    </source>
</evidence>
<accession>A0ABR4HVV2</accession>
<sequence>MSKAQRACDGCRTRKSACQIDEAPPCRLCRAHRQACEFTPRVRRRKLPFAGVVSPSIDNSCAFPDMVQSSPVVDELHDQPSNVESLLADLNNDPEGLGTVFRNKPEFEVNHPSPQADDTMFDDLVQSMYDTQAPVLPRSLDNLPDVTAELCGLTGDMDPYVLQHYNYDINSEFAFSKLTIRQVQQSAVPVQFLLSTQELITETQTEAELADINTIVPPEIGERLIRLYFRFIQPQFPILSEVTPPTPMATPRHLLAAIYSIAQPFATFDDHLCIELVYKPPSAETLLNIAWHSLNQMLSQPTMSSIQTALILILKLPTNPLILDSARKWTLLGMLVSMAQTLGLHLDPGSWNLPDSEATLRRRLSWLVYAFDKWFAFSFGRPSHISRDDWLVTEISEHEMVSATGNILRFPLEFSRLTSILDETLYKLYSVRASATLSRDFRLTFETARPLLDALAQWAHAPSMSSDALTGYEGLAPLHIAYHAVKILILRALLRPFNHTDCQVMPEHQAEWEAAKIHIRQAARVEISAAIARVSSLEAVDYQAFWAPWYKTCFALITHLIFLLAVSSSKDVVSVGTADAEEEYAEFRRLLDHARGVLF</sequence>
<name>A0ABR4HVV2_9EURO</name>
<evidence type="ECO:0000256" key="2">
    <source>
        <dbReference type="ARBA" id="ARBA00023015"/>
    </source>
</evidence>
<dbReference type="SMART" id="SM00906">
    <property type="entry name" value="Fungal_trans"/>
    <property type="match status" value="1"/>
</dbReference>
<gene>
    <name evidence="7" type="ORF">BDW59DRAFT_151288</name>
</gene>
<dbReference type="EMBL" id="JBFXLS010000075">
    <property type="protein sequence ID" value="KAL2819619.1"/>
    <property type="molecule type" value="Genomic_DNA"/>
</dbReference>
<dbReference type="Proteomes" id="UP001610335">
    <property type="component" value="Unassembled WGS sequence"/>
</dbReference>
<feature type="domain" description="Zn(2)-C6 fungal-type" evidence="6">
    <location>
        <begin position="7"/>
        <end position="38"/>
    </location>
</feature>
<dbReference type="Gene3D" id="4.10.240.10">
    <property type="entry name" value="Zn(2)-C6 fungal-type DNA-binding domain"/>
    <property type="match status" value="1"/>
</dbReference>
<comment type="caution">
    <text evidence="7">The sequence shown here is derived from an EMBL/GenBank/DDBJ whole genome shotgun (WGS) entry which is preliminary data.</text>
</comment>
<evidence type="ECO:0000256" key="1">
    <source>
        <dbReference type="ARBA" id="ARBA00022723"/>
    </source>
</evidence>
<dbReference type="Pfam" id="PF04082">
    <property type="entry name" value="Fungal_trans"/>
    <property type="match status" value="1"/>
</dbReference>
<dbReference type="CDD" id="cd12148">
    <property type="entry name" value="fungal_TF_MHR"/>
    <property type="match status" value="1"/>
</dbReference>
<keyword evidence="8" id="KW-1185">Reference proteome</keyword>
<keyword evidence="1" id="KW-0479">Metal-binding</keyword>
<evidence type="ECO:0000313" key="7">
    <source>
        <dbReference type="EMBL" id="KAL2819619.1"/>
    </source>
</evidence>
<dbReference type="InterPro" id="IPR007219">
    <property type="entry name" value="XnlR_reg_dom"/>
</dbReference>
<evidence type="ECO:0000256" key="4">
    <source>
        <dbReference type="ARBA" id="ARBA00023163"/>
    </source>
</evidence>
<reference evidence="7 8" key="1">
    <citation type="submission" date="2024-07" db="EMBL/GenBank/DDBJ databases">
        <title>Section-level genome sequencing and comparative genomics of Aspergillus sections Usti and Cavernicolus.</title>
        <authorList>
            <consortium name="Lawrence Berkeley National Laboratory"/>
            <person name="Nybo J.L."/>
            <person name="Vesth T.C."/>
            <person name="Theobald S."/>
            <person name="Frisvad J.C."/>
            <person name="Larsen T.O."/>
            <person name="Kjaerboelling I."/>
            <person name="Rothschild-Mancinelli K."/>
            <person name="Lyhne E.K."/>
            <person name="Kogle M.E."/>
            <person name="Barry K."/>
            <person name="Clum A."/>
            <person name="Na H."/>
            <person name="Ledsgaard L."/>
            <person name="Lin J."/>
            <person name="Lipzen A."/>
            <person name="Kuo A."/>
            <person name="Riley R."/>
            <person name="Mondo S."/>
            <person name="LaButti K."/>
            <person name="Haridas S."/>
            <person name="Pangalinan J."/>
            <person name="Salamov A.A."/>
            <person name="Simmons B.A."/>
            <person name="Magnuson J.K."/>
            <person name="Chen J."/>
            <person name="Drula E."/>
            <person name="Henrissat B."/>
            <person name="Wiebenga A."/>
            <person name="Lubbers R.J."/>
            <person name="Gomes A.C."/>
            <person name="Makela M.R."/>
            <person name="Stajich J."/>
            <person name="Grigoriev I.V."/>
            <person name="Mortensen U.H."/>
            <person name="De vries R.P."/>
            <person name="Baker S.E."/>
            <person name="Andersen M.R."/>
        </authorList>
    </citation>
    <scope>NUCLEOTIDE SEQUENCE [LARGE SCALE GENOMIC DNA]</scope>
    <source>
        <strain evidence="7 8">CBS 600.67</strain>
    </source>
</reference>
<organism evidence="7 8">
    <name type="scientific">Aspergillus cavernicola</name>
    <dbReference type="NCBI Taxonomy" id="176166"/>
    <lineage>
        <taxon>Eukaryota</taxon>
        <taxon>Fungi</taxon>
        <taxon>Dikarya</taxon>
        <taxon>Ascomycota</taxon>
        <taxon>Pezizomycotina</taxon>
        <taxon>Eurotiomycetes</taxon>
        <taxon>Eurotiomycetidae</taxon>
        <taxon>Eurotiales</taxon>
        <taxon>Aspergillaceae</taxon>
        <taxon>Aspergillus</taxon>
        <taxon>Aspergillus subgen. Nidulantes</taxon>
    </lineage>
</organism>
<evidence type="ECO:0000313" key="8">
    <source>
        <dbReference type="Proteomes" id="UP001610335"/>
    </source>
</evidence>
<dbReference type="PROSITE" id="PS00463">
    <property type="entry name" value="ZN2_CY6_FUNGAL_1"/>
    <property type="match status" value="1"/>
</dbReference>